<evidence type="ECO:0000313" key="3">
    <source>
        <dbReference type="Proteomes" id="UP001244341"/>
    </source>
</evidence>
<protein>
    <recommendedName>
        <fullName evidence="4">Toprim domain-containing protein</fullName>
    </recommendedName>
</protein>
<name>A0ABY8TJX5_TETOB</name>
<gene>
    <name evidence="2" type="ORF">OEZ85_008683</name>
</gene>
<feature type="region of interest" description="Disordered" evidence="1">
    <location>
        <begin position="15"/>
        <end position="37"/>
    </location>
</feature>
<dbReference type="EMBL" id="CP126208">
    <property type="protein sequence ID" value="WIA09275.1"/>
    <property type="molecule type" value="Genomic_DNA"/>
</dbReference>
<evidence type="ECO:0000313" key="2">
    <source>
        <dbReference type="EMBL" id="WIA09275.1"/>
    </source>
</evidence>
<dbReference type="PANTHER" id="PTHR12873:SF0">
    <property type="entry name" value="TWINKLE MTDNA HELICASE"/>
    <property type="match status" value="1"/>
</dbReference>
<keyword evidence="3" id="KW-1185">Reference proteome</keyword>
<feature type="compositionally biased region" description="Low complexity" evidence="1">
    <location>
        <begin position="15"/>
        <end position="31"/>
    </location>
</feature>
<dbReference type="Proteomes" id="UP001244341">
    <property type="component" value="Chromosome 1b"/>
</dbReference>
<dbReference type="CDD" id="cd01029">
    <property type="entry name" value="TOPRIM_primases"/>
    <property type="match status" value="1"/>
</dbReference>
<proteinExistence type="predicted"/>
<dbReference type="SUPFAM" id="SSF56731">
    <property type="entry name" value="DNA primase core"/>
    <property type="match status" value="1"/>
</dbReference>
<dbReference type="InterPro" id="IPR027032">
    <property type="entry name" value="Twinkle-like"/>
</dbReference>
<dbReference type="Gene3D" id="3.40.1360.10">
    <property type="match status" value="1"/>
</dbReference>
<evidence type="ECO:0000256" key="1">
    <source>
        <dbReference type="SAM" id="MobiDB-lite"/>
    </source>
</evidence>
<accession>A0ABY8TJX5</accession>
<sequence>MWICHRATCGESGGVTVRSRQRRSSSSSSSSSGGGGVGGSSSGCGCYSATAVVKQQQAAAVPPDTSRLRPLSRQLLDWLGSRGISQAVLHRNQVMMESRYCRSLGAWVDHIAFPFFSGGVVNIKYRALPKHFQQSPKGQQVFYGLDDIRGDAPAVLIVEGELDKLSVEEATGATAHCSHIVIGVDADAAGWHTAQQLADRLGRGRCWYLAWPAAGPAGAAALQRVAAAAAAEGIQMDVAAGLCCKDANDLLLCYGKRVLALYVHEAPVPFPLQ</sequence>
<organism evidence="2 3">
    <name type="scientific">Tetradesmus obliquus</name>
    <name type="common">Green alga</name>
    <name type="synonym">Acutodesmus obliquus</name>
    <dbReference type="NCBI Taxonomy" id="3088"/>
    <lineage>
        <taxon>Eukaryota</taxon>
        <taxon>Viridiplantae</taxon>
        <taxon>Chlorophyta</taxon>
        <taxon>core chlorophytes</taxon>
        <taxon>Chlorophyceae</taxon>
        <taxon>CS clade</taxon>
        <taxon>Sphaeropleales</taxon>
        <taxon>Scenedesmaceae</taxon>
        <taxon>Tetradesmus</taxon>
    </lineage>
</organism>
<dbReference type="InterPro" id="IPR034154">
    <property type="entry name" value="TOPRIM_DnaG/twinkle"/>
</dbReference>
<reference evidence="2 3" key="1">
    <citation type="submission" date="2023-05" db="EMBL/GenBank/DDBJ databases">
        <title>A 100% complete, gapless, phased diploid assembly of the Scenedesmus obliquus UTEX 3031 genome.</title>
        <authorList>
            <person name="Biondi T.C."/>
            <person name="Hanschen E.R."/>
            <person name="Kwon T."/>
            <person name="Eng W."/>
            <person name="Kruse C.P.S."/>
            <person name="Koehler S.I."/>
            <person name="Kunde Y."/>
            <person name="Gleasner C.D."/>
            <person name="You Mak K.T."/>
            <person name="Polle J."/>
            <person name="Hovde B.T."/>
            <person name="Starkenburg S.R."/>
        </authorList>
    </citation>
    <scope>NUCLEOTIDE SEQUENCE [LARGE SCALE GENOMIC DNA]</scope>
    <source>
        <strain evidence="2 3">DOE0152z</strain>
    </source>
</reference>
<dbReference type="PANTHER" id="PTHR12873">
    <property type="entry name" value="T7-LIKE MITOCHONDRIAL DNA HELICASE"/>
    <property type="match status" value="1"/>
</dbReference>
<evidence type="ECO:0008006" key="4">
    <source>
        <dbReference type="Google" id="ProtNLM"/>
    </source>
</evidence>